<dbReference type="EMBL" id="JBHSTI010000008">
    <property type="protein sequence ID" value="MFC6237692.1"/>
    <property type="molecule type" value="Genomic_DNA"/>
</dbReference>
<protein>
    <recommendedName>
        <fullName evidence="8">ATP synthase subunit delta</fullName>
    </recommendedName>
    <alternativeName>
        <fullName evidence="8">ATP synthase F(1) sector subunit delta</fullName>
    </alternativeName>
    <alternativeName>
        <fullName evidence="8">F-type ATPase subunit delta</fullName>
        <shortName evidence="8">F-ATPase subunit delta</shortName>
    </alternativeName>
</protein>
<evidence type="ECO:0000256" key="5">
    <source>
        <dbReference type="ARBA" id="ARBA00023136"/>
    </source>
</evidence>
<dbReference type="NCBIfam" id="NF009967">
    <property type="entry name" value="PRK13430.1"/>
    <property type="match status" value="1"/>
</dbReference>
<comment type="caution">
    <text evidence="9">The sequence shown here is derived from an EMBL/GenBank/DDBJ whole genome shotgun (WGS) entry which is preliminary data.</text>
</comment>
<keyword evidence="10" id="KW-1185">Reference proteome</keyword>
<keyword evidence="3 8" id="KW-0375">Hydrogen ion transport</keyword>
<dbReference type="PRINTS" id="PR00125">
    <property type="entry name" value="ATPASEDELTA"/>
</dbReference>
<name>A0ABW1SZ26_9ACTN</name>
<evidence type="ECO:0000256" key="3">
    <source>
        <dbReference type="ARBA" id="ARBA00022781"/>
    </source>
</evidence>
<dbReference type="PROSITE" id="PS00389">
    <property type="entry name" value="ATPASE_DELTA"/>
    <property type="match status" value="1"/>
</dbReference>
<evidence type="ECO:0000256" key="8">
    <source>
        <dbReference type="HAMAP-Rule" id="MF_01416"/>
    </source>
</evidence>
<gene>
    <name evidence="8" type="primary">atpH</name>
    <name evidence="9" type="ORF">ACFQGU_07365</name>
</gene>
<evidence type="ECO:0000256" key="4">
    <source>
        <dbReference type="ARBA" id="ARBA00023065"/>
    </source>
</evidence>
<dbReference type="Proteomes" id="UP001596138">
    <property type="component" value="Unassembled WGS sequence"/>
</dbReference>
<evidence type="ECO:0000256" key="7">
    <source>
        <dbReference type="ARBA" id="ARBA00023310"/>
    </source>
</evidence>
<dbReference type="Pfam" id="PF00213">
    <property type="entry name" value="OSCP"/>
    <property type="match status" value="1"/>
</dbReference>
<dbReference type="RefSeq" id="WP_386765226.1">
    <property type="nucleotide sequence ID" value="NZ_JBHSTI010000008.1"/>
</dbReference>
<keyword evidence="7 8" id="KW-0066">ATP synthesis</keyword>
<dbReference type="InterPro" id="IPR020781">
    <property type="entry name" value="ATPase_OSCP/d_CS"/>
</dbReference>
<comment type="similarity">
    <text evidence="8">Belongs to the ATPase delta chain family.</text>
</comment>
<evidence type="ECO:0000256" key="2">
    <source>
        <dbReference type="ARBA" id="ARBA00022448"/>
    </source>
</evidence>
<evidence type="ECO:0000313" key="9">
    <source>
        <dbReference type="EMBL" id="MFC6237692.1"/>
    </source>
</evidence>
<dbReference type="InterPro" id="IPR000711">
    <property type="entry name" value="ATPase_OSCP/dsu"/>
</dbReference>
<organism evidence="9 10">
    <name type="scientific">Longivirga aurantiaca</name>
    <dbReference type="NCBI Taxonomy" id="1837743"/>
    <lineage>
        <taxon>Bacteria</taxon>
        <taxon>Bacillati</taxon>
        <taxon>Actinomycetota</taxon>
        <taxon>Actinomycetes</taxon>
        <taxon>Sporichthyales</taxon>
        <taxon>Sporichthyaceae</taxon>
        <taxon>Longivirga</taxon>
    </lineage>
</organism>
<keyword evidence="2 8" id="KW-0813">Transport</keyword>
<accession>A0ABW1SZ26</accession>
<sequence>MLGSSRHSFAALRTSLDARSGEAGFGTVASDLLAVAGLLGHEKSLRQTLADSGQPGDTRGAIVRDLFGGKVSDTSLAVLDEVVSARWSNDVDMVDAVEQLGAQAAFTVAEADGSLDRVEEELFRVGRAVDGSAELQMAITDPSLAAEHKTALVRDLIGASAAPTTTALVSYAAANLRGRQPAVAIESLATLAADQRQRLLAEVRSAVPLNPEQVGRLAAALSTLQGRDVRLNVIVDPEVVGGIVVRVGDDVIDGSVASRFEQARRAVTA</sequence>
<comment type="function">
    <text evidence="8">F(1)F(0) ATP synthase produces ATP from ADP in the presence of a proton or sodium gradient. F-type ATPases consist of two structural domains, F(1) containing the extramembraneous catalytic core and F(0) containing the membrane proton channel, linked together by a central stalk and a peripheral stalk. During catalysis, ATP synthesis in the catalytic domain of F(1) is coupled via a rotary mechanism of the central stalk subunits to proton translocation.</text>
</comment>
<evidence type="ECO:0000256" key="6">
    <source>
        <dbReference type="ARBA" id="ARBA00023196"/>
    </source>
</evidence>
<dbReference type="InterPro" id="IPR026015">
    <property type="entry name" value="ATP_synth_OSCP/delta_N_sf"/>
</dbReference>
<keyword evidence="6 8" id="KW-0139">CF(1)</keyword>
<keyword evidence="8" id="KW-1003">Cell membrane</keyword>
<comment type="subcellular location">
    <subcellularLocation>
        <location evidence="8">Cell membrane</location>
        <topology evidence="8">Peripheral membrane protein</topology>
    </subcellularLocation>
    <subcellularLocation>
        <location evidence="1">Membrane</location>
    </subcellularLocation>
</comment>
<dbReference type="SUPFAM" id="SSF47928">
    <property type="entry name" value="N-terminal domain of the delta subunit of the F1F0-ATP synthase"/>
    <property type="match status" value="1"/>
</dbReference>
<keyword evidence="5 8" id="KW-0472">Membrane</keyword>
<evidence type="ECO:0000313" key="10">
    <source>
        <dbReference type="Proteomes" id="UP001596138"/>
    </source>
</evidence>
<dbReference type="HAMAP" id="MF_01416">
    <property type="entry name" value="ATP_synth_delta_bact"/>
    <property type="match status" value="1"/>
</dbReference>
<keyword evidence="4 8" id="KW-0406">Ion transport</keyword>
<proteinExistence type="inferred from homology"/>
<comment type="function">
    <text evidence="8">This protein is part of the stalk that links CF(0) to CF(1). It either transmits conformational changes from CF(0) to CF(1) or is implicated in proton conduction.</text>
</comment>
<dbReference type="PANTHER" id="PTHR11910">
    <property type="entry name" value="ATP SYNTHASE DELTA CHAIN"/>
    <property type="match status" value="1"/>
</dbReference>
<reference evidence="10" key="1">
    <citation type="journal article" date="2019" name="Int. J. Syst. Evol. Microbiol.">
        <title>The Global Catalogue of Microorganisms (GCM) 10K type strain sequencing project: providing services to taxonomists for standard genome sequencing and annotation.</title>
        <authorList>
            <consortium name="The Broad Institute Genomics Platform"/>
            <consortium name="The Broad Institute Genome Sequencing Center for Infectious Disease"/>
            <person name="Wu L."/>
            <person name="Ma J."/>
        </authorList>
    </citation>
    <scope>NUCLEOTIDE SEQUENCE [LARGE SCALE GENOMIC DNA]</scope>
    <source>
        <strain evidence="10">CGMCC 4.7317</strain>
    </source>
</reference>
<dbReference type="NCBIfam" id="TIGR01145">
    <property type="entry name" value="ATP_synt_delta"/>
    <property type="match status" value="1"/>
</dbReference>
<evidence type="ECO:0000256" key="1">
    <source>
        <dbReference type="ARBA" id="ARBA00004370"/>
    </source>
</evidence>
<dbReference type="Gene3D" id="1.10.520.20">
    <property type="entry name" value="N-terminal domain of the delta subunit of the F1F0-ATP synthase"/>
    <property type="match status" value="1"/>
</dbReference>